<evidence type="ECO:0000313" key="2">
    <source>
        <dbReference type="EMBL" id="MBB5917520.1"/>
    </source>
</evidence>
<evidence type="ECO:0000313" key="3">
    <source>
        <dbReference type="Proteomes" id="UP000540412"/>
    </source>
</evidence>
<proteinExistence type="predicted"/>
<name>A0A7W9UM84_9NOCA</name>
<keyword evidence="3" id="KW-1185">Reference proteome</keyword>
<dbReference type="InterPro" id="IPR046633">
    <property type="entry name" value="DUF6745"/>
</dbReference>
<accession>A0A7W9UM84</accession>
<evidence type="ECO:0000259" key="1">
    <source>
        <dbReference type="Pfam" id="PF20530"/>
    </source>
</evidence>
<reference evidence="2 3" key="1">
    <citation type="submission" date="2020-08" db="EMBL/GenBank/DDBJ databases">
        <title>Sequencing the genomes of 1000 actinobacteria strains.</title>
        <authorList>
            <person name="Klenk H.-P."/>
        </authorList>
    </citation>
    <scope>NUCLEOTIDE SEQUENCE [LARGE SCALE GENOMIC DNA]</scope>
    <source>
        <strain evidence="2 3">DSM 43582</strain>
    </source>
</reference>
<sequence>MLSTAPVDRSAAERAVSELYRLAGLSPPRFRWVSSPLTALCTGEPGTADRKPLRDWTVSDSPVLQRLSALCHEPWSTAATAQRLFDQWVSAPLSHTWAGCVQPVLNAAYDGSNPLARKNAASGWYSVWGHFAACRSGPSAPLWDAWEAVMRGCGAWWPGRELCVLSERPQALHAETADDLDRMRLHRDDGPAIRYADGWELYFWHGTRVPEWVITAPTAAAIDAERNIEVRRCAIEHLGWAAYLERSGMRLVGTALDPANRGFELQLYDFSSSRRVLLVTNGSVERDGTRRRYGLGVPGYLTDPVAAAAWTYGLTAQQYSLLAQRT</sequence>
<dbReference type="RefSeq" id="WP_157185711.1">
    <property type="nucleotide sequence ID" value="NZ_JACHIT010000002.1"/>
</dbReference>
<gene>
    <name evidence="2" type="ORF">BJY24_006432</name>
</gene>
<protein>
    <recommendedName>
        <fullName evidence="1">DUF6745 domain-containing protein</fullName>
    </recommendedName>
</protein>
<dbReference type="AlphaFoldDB" id="A0A7W9UM84"/>
<comment type="caution">
    <text evidence="2">The sequence shown here is derived from an EMBL/GenBank/DDBJ whole genome shotgun (WGS) entry which is preliminary data.</text>
</comment>
<dbReference type="Proteomes" id="UP000540412">
    <property type="component" value="Unassembled WGS sequence"/>
</dbReference>
<dbReference type="Pfam" id="PF20530">
    <property type="entry name" value="DUF6745"/>
    <property type="match status" value="1"/>
</dbReference>
<dbReference type="EMBL" id="JACHIT010000002">
    <property type="protein sequence ID" value="MBB5917520.1"/>
    <property type="molecule type" value="Genomic_DNA"/>
</dbReference>
<feature type="domain" description="DUF6745" evidence="1">
    <location>
        <begin position="142"/>
        <end position="321"/>
    </location>
</feature>
<organism evidence="2 3">
    <name type="scientific">Nocardia transvalensis</name>
    <dbReference type="NCBI Taxonomy" id="37333"/>
    <lineage>
        <taxon>Bacteria</taxon>
        <taxon>Bacillati</taxon>
        <taxon>Actinomycetota</taxon>
        <taxon>Actinomycetes</taxon>
        <taxon>Mycobacteriales</taxon>
        <taxon>Nocardiaceae</taxon>
        <taxon>Nocardia</taxon>
    </lineage>
</organism>